<feature type="domain" description="Aminoglycoside phosphotransferase" evidence="1">
    <location>
        <begin position="40"/>
        <end position="269"/>
    </location>
</feature>
<proteinExistence type="predicted"/>
<dbReference type="SUPFAM" id="SSF56112">
    <property type="entry name" value="Protein kinase-like (PK-like)"/>
    <property type="match status" value="1"/>
</dbReference>
<dbReference type="RefSeq" id="WP_083156512.1">
    <property type="nucleotide sequence ID" value="NZ_AP022560.1"/>
</dbReference>
<protein>
    <submittedName>
        <fullName evidence="2">Phosphotransferase</fullName>
    </submittedName>
</protein>
<gene>
    <name evidence="2" type="ORF">MMOR_10410</name>
</gene>
<dbReference type="InterPro" id="IPR051678">
    <property type="entry name" value="AGP_Transferase"/>
</dbReference>
<sequence>MALKNSIDADLAAKRLAAWLSTKIPDAQDVTVTDVHVPGAGGLSNETVLFTAEWTQGGARTTQGLVARVQPEGPGVFPRYDLRKEAAVIKALGENSQVPQPKLYFHEDDPAVFGAPFLVMERIDGRVPADDPPFTAAGWVLDLTPEQRERMWHNSIDVLARIHSVDWRELGLDFLDTAEHHSGLDAGLANWRRTFEWAAEGKPNPTIEAALDWLEDHRPSGDQPKVLNWGDARIGNIIFSDGLIPAGVLDWEMVVLGSPEQDLGWWLFMMRHHTEGIGLPLPEGIPDRDATVDYYQSVSGYRPQNLDYYEALAGTRLAILTLRAAHLMIAAGLLPPDSAMGLSNPATHLVAQLVGLPAPDAAVSSYIGNR</sequence>
<dbReference type="InterPro" id="IPR002575">
    <property type="entry name" value="Aminoglycoside_PTrfase"/>
</dbReference>
<dbReference type="KEGG" id="mmor:MMOR_10410"/>
<keyword evidence="3" id="KW-1185">Reference proteome</keyword>
<evidence type="ECO:0000313" key="2">
    <source>
        <dbReference type="EMBL" id="BBX00105.1"/>
    </source>
</evidence>
<dbReference type="PANTHER" id="PTHR21310">
    <property type="entry name" value="AMINOGLYCOSIDE PHOSPHOTRANSFERASE-RELATED-RELATED"/>
    <property type="match status" value="1"/>
</dbReference>
<organism evidence="2 3">
    <name type="scientific">Mycolicibacterium moriokaense</name>
    <dbReference type="NCBI Taxonomy" id="39691"/>
    <lineage>
        <taxon>Bacteria</taxon>
        <taxon>Bacillati</taxon>
        <taxon>Actinomycetota</taxon>
        <taxon>Actinomycetes</taxon>
        <taxon>Mycobacteriales</taxon>
        <taxon>Mycobacteriaceae</taxon>
        <taxon>Mycolicibacterium</taxon>
    </lineage>
</organism>
<reference evidence="2 3" key="1">
    <citation type="journal article" date="2019" name="Emerg. Microbes Infect.">
        <title>Comprehensive subspecies identification of 175 nontuberculous mycobacteria species based on 7547 genomic profiles.</title>
        <authorList>
            <person name="Matsumoto Y."/>
            <person name="Kinjo T."/>
            <person name="Motooka D."/>
            <person name="Nabeya D."/>
            <person name="Jung N."/>
            <person name="Uechi K."/>
            <person name="Horii T."/>
            <person name="Iida T."/>
            <person name="Fujita J."/>
            <person name="Nakamura S."/>
        </authorList>
    </citation>
    <scope>NUCLEOTIDE SEQUENCE [LARGE SCALE GENOMIC DNA]</scope>
    <source>
        <strain evidence="2 3">JCM 6375</strain>
    </source>
</reference>
<dbReference type="AlphaFoldDB" id="A0AAD1M5B2"/>
<dbReference type="Proteomes" id="UP000466681">
    <property type="component" value="Chromosome"/>
</dbReference>
<evidence type="ECO:0000259" key="1">
    <source>
        <dbReference type="Pfam" id="PF01636"/>
    </source>
</evidence>
<dbReference type="PANTHER" id="PTHR21310:SF40">
    <property type="entry name" value="AMINOGLYCOSIDE PHOSPHOTRANSFERASE DOMAIN-CONTAINING PROTEIN-RELATED"/>
    <property type="match status" value="1"/>
</dbReference>
<dbReference type="InterPro" id="IPR041726">
    <property type="entry name" value="ACAD10_11_N"/>
</dbReference>
<dbReference type="Pfam" id="PF01636">
    <property type="entry name" value="APH"/>
    <property type="match status" value="1"/>
</dbReference>
<dbReference type="CDD" id="cd05154">
    <property type="entry name" value="ACAD10_11_N-like"/>
    <property type="match status" value="1"/>
</dbReference>
<accession>A0AAD1M5B2</accession>
<dbReference type="Gene3D" id="3.90.1200.10">
    <property type="match status" value="1"/>
</dbReference>
<dbReference type="Gene3D" id="3.30.200.20">
    <property type="entry name" value="Phosphorylase Kinase, domain 1"/>
    <property type="match status" value="1"/>
</dbReference>
<evidence type="ECO:0000313" key="3">
    <source>
        <dbReference type="Proteomes" id="UP000466681"/>
    </source>
</evidence>
<name>A0AAD1M5B2_9MYCO</name>
<dbReference type="EMBL" id="AP022560">
    <property type="protein sequence ID" value="BBX00105.1"/>
    <property type="molecule type" value="Genomic_DNA"/>
</dbReference>
<dbReference type="InterPro" id="IPR011009">
    <property type="entry name" value="Kinase-like_dom_sf"/>
</dbReference>